<dbReference type="EMBL" id="LN906597">
    <property type="protein sequence ID" value="CUT18276.1"/>
    <property type="molecule type" value="Genomic_DNA"/>
</dbReference>
<sequence length="1266" mass="146293">MHSSNFTIVTVSENKAIKDEVDNNDTEKYTSCKKQEEPNSAGILPKNEQSCNFLNLHTPSGLYQDDDYKEKLLLPDIFKLTKLDKFNLSTTIENFDTSQPYTSNNIKYQFIEEEALSVSQKPERIKIKQSAVDEKICISPSLNFTRKITSDSNFDNFGQTVQNYSARCKISRKSIIKKELRIKLCRCDFKQSMVNEKTFGTSSPISTEKIEEEQESLTLPSQMTNLKEGIDNEKVIKKNISLKLYTRSISLHTKNNSRVIYRDAIKKIDIDSNGSFKKCVLEKMGKVIKIRDLLKFSIDLTPTYSNIRKYALDKLSSLLNDDIIDSDILITPGMSISDLRYSCISNQYFFKKLRDTCEKIVRDTRATPDNCLSHVFQCRIVFNLNASSNSPNNKIKFYPKKNKFLPKLKELIIDTISNLPNSIIYEIEKIDRKNIVSALFSDVHGVLVSKSLIKNLNLFFSSNKHKFVNLKNVKFDDNLNLLNNLLNKIENLVRESCIFYEGVFLPDESTTEKLSKYILSDIYGISSKVHKKLKLFSQDISKPQESIDSIKLDSNHIKSAVINLPSSSEEEPQTSKFDLISTVDTMSPRTVIKNTNQSEHHIMIKEFNLKSYHRTTLCYKGTTSNIYEDAIKKVIIDNNCRFKNSVLEKLGAYITSRGFTKSSLNLLRTYSNVRKYILDKLSPYINDIIITTDVLISPGISISKIRCNCISNIPFFQKLRKHCEEISESIKEIPDDYFLSIIQDYIYFTPTERLTIIYKKTNLCSEMKSLIIETISNLADNIIHEIKKFKQSEIVNCLFSNIHGIYVTNSFIRKISLFFSSNKIPDNDLVDNLDLLNDLFTRLLIKVKESLILHEGKTFFPGKSTAKLLSKYLLSDMYGISTKFYLELKPQKHIKNMALDTNYTKCDVVDNYNNTEIRLLEKPILTPQKKSQWNPTLITSLNIYELAISMIDIDKGGFEKSFADKINNYPVIKEYLSKKVTTNIDLSITYNNVKNYILEIFFPFLKEIKEETEEKIKPINGMTVDELRLTYISNEDFLNKLREFCNKSINSIKNSSNTTLINLIQYYVPLGIETLKAIRMNKKRKIAFYNDISNLLFKNILNVPEAIMNSIKLLPHTKIIDGCFSHFYDMYVDNKSLLKIKLVFDYVHKKVANDHSLIRVVDKISLDMIDKIRKGNRISKIINSNIISGGLSIYNYIRKLVKEELPLLKDTISDPIFIIRNNKIETVDQKTRNEMFDKLRSDLIETTIRSYNKLCLKKYKTYKSKV</sequence>
<dbReference type="Proteomes" id="UP000198651">
    <property type="component" value="Chromosome I"/>
</dbReference>
<gene>
    <name evidence="1" type="ORF">Ark11_1478</name>
</gene>
<accession>A0A0S4M9W6</accession>
<organism evidence="1 2">
    <name type="scientific">Candidatus Ichthyocystis hellenicum</name>
    <dbReference type="NCBI Taxonomy" id="1561003"/>
    <lineage>
        <taxon>Bacteria</taxon>
        <taxon>Pseudomonadati</taxon>
        <taxon>Pseudomonadota</taxon>
        <taxon>Betaproteobacteria</taxon>
        <taxon>Burkholderiales</taxon>
        <taxon>Candidatus Ichthyocystis</taxon>
    </lineage>
</organism>
<name>A0A0S4M9W6_9BURK</name>
<protein>
    <submittedName>
        <fullName evidence="1">Putative coiled coil domain protein</fullName>
    </submittedName>
</protein>
<evidence type="ECO:0000313" key="1">
    <source>
        <dbReference type="EMBL" id="CUT18276.1"/>
    </source>
</evidence>
<dbReference type="RefSeq" id="WP_092490663.1">
    <property type="nucleotide sequence ID" value="NZ_LN906597.1"/>
</dbReference>
<dbReference type="STRING" id="1561003.Ark11_1478"/>
<evidence type="ECO:0000313" key="2">
    <source>
        <dbReference type="Proteomes" id="UP000198651"/>
    </source>
</evidence>
<proteinExistence type="predicted"/>
<dbReference type="AlphaFoldDB" id="A0A0S4M9W6"/>
<keyword evidence="2" id="KW-1185">Reference proteome</keyword>
<reference evidence="2" key="1">
    <citation type="submission" date="2015-11" db="EMBL/GenBank/DDBJ databases">
        <authorList>
            <person name="Seth-Smith H.M.B."/>
        </authorList>
    </citation>
    <scope>NUCLEOTIDE SEQUENCE [LARGE SCALE GENOMIC DNA]</scope>
    <source>
        <strain evidence="2">2013Ark11</strain>
    </source>
</reference>